<dbReference type="OrthoDB" id="10003551at2759"/>
<keyword evidence="3 4" id="KW-0072">Autophagy</keyword>
<dbReference type="InterPro" id="IPR007242">
    <property type="entry name" value="Atg12"/>
</dbReference>
<name>A0A7R8ZVZ1_9CRUS</name>
<feature type="compositionally biased region" description="Basic and acidic residues" evidence="5">
    <location>
        <begin position="1"/>
        <end position="11"/>
    </location>
</feature>
<dbReference type="GO" id="GO:0000421">
    <property type="term" value="C:autophagosome membrane"/>
    <property type="evidence" value="ECO:0007669"/>
    <property type="project" value="TreeGrafter"/>
</dbReference>
<dbReference type="GO" id="GO:0034274">
    <property type="term" value="C:Atg12-Atg5-Atg16 complex"/>
    <property type="evidence" value="ECO:0007669"/>
    <property type="project" value="TreeGrafter"/>
</dbReference>
<dbReference type="GO" id="GO:0097352">
    <property type="term" value="P:autophagosome maturation"/>
    <property type="evidence" value="ECO:0007669"/>
    <property type="project" value="TreeGrafter"/>
</dbReference>
<keyword evidence="1 4" id="KW-1017">Isopeptide bond</keyword>
<dbReference type="Gene3D" id="3.10.20.90">
    <property type="entry name" value="Phosphatidylinositol 3-kinase Catalytic Subunit, Chain A, domain 1"/>
    <property type="match status" value="1"/>
</dbReference>
<evidence type="ECO:0000313" key="6">
    <source>
        <dbReference type="EMBL" id="CAD7233707.1"/>
    </source>
</evidence>
<proteinExistence type="inferred from homology"/>
<keyword evidence="2 4" id="KW-0833">Ubl conjugation pathway</keyword>
<dbReference type="InterPro" id="IPR029071">
    <property type="entry name" value="Ubiquitin-like_domsf"/>
</dbReference>
<evidence type="ECO:0000256" key="4">
    <source>
        <dbReference type="RuleBase" id="RU361201"/>
    </source>
</evidence>
<organism evidence="6">
    <name type="scientific">Cyprideis torosa</name>
    <dbReference type="NCBI Taxonomy" id="163714"/>
    <lineage>
        <taxon>Eukaryota</taxon>
        <taxon>Metazoa</taxon>
        <taxon>Ecdysozoa</taxon>
        <taxon>Arthropoda</taxon>
        <taxon>Crustacea</taxon>
        <taxon>Oligostraca</taxon>
        <taxon>Ostracoda</taxon>
        <taxon>Podocopa</taxon>
        <taxon>Podocopida</taxon>
        <taxon>Cytherocopina</taxon>
        <taxon>Cytheroidea</taxon>
        <taxon>Cytherideidae</taxon>
        <taxon>Cyprideis</taxon>
    </lineage>
</organism>
<dbReference type="AlphaFoldDB" id="A0A7R8ZVZ1"/>
<sequence length="143" mass="15729">MSAAVEKDDRASAQNLDSAGQPITPEESPNSEVDATAATVDALTIAAESSATTADNKIEVILKATGDVPILKRTKFKVEPDRPIYRVVEWIKGYLHLDKTQPLFVFVNQSFAPAQDQTVKNLFDCFGNGRNLTLYYSRVHAWG</sequence>
<comment type="subunit">
    <text evidence="4">Forms a conjugate with ATG5.</text>
</comment>
<dbReference type="GO" id="GO:0000045">
    <property type="term" value="P:autophagosome assembly"/>
    <property type="evidence" value="ECO:0007669"/>
    <property type="project" value="InterPro"/>
</dbReference>
<dbReference type="PANTHER" id="PTHR13385:SF0">
    <property type="entry name" value="UBIQUITIN-LIKE PROTEIN ATG12"/>
    <property type="match status" value="1"/>
</dbReference>
<dbReference type="SUPFAM" id="SSF54236">
    <property type="entry name" value="Ubiquitin-like"/>
    <property type="match status" value="1"/>
</dbReference>
<protein>
    <recommendedName>
        <fullName evidence="4">Ubiquitin-like protein ATG12</fullName>
    </recommendedName>
</protein>
<dbReference type="EMBL" id="OB666794">
    <property type="protein sequence ID" value="CAD7233707.1"/>
    <property type="molecule type" value="Genomic_DNA"/>
</dbReference>
<gene>
    <name evidence="6" type="ORF">CTOB1V02_LOCUS11526</name>
</gene>
<reference evidence="6" key="1">
    <citation type="submission" date="2020-11" db="EMBL/GenBank/DDBJ databases">
        <authorList>
            <person name="Tran Van P."/>
        </authorList>
    </citation>
    <scope>NUCLEOTIDE SEQUENCE</scope>
</reference>
<comment type="similarity">
    <text evidence="4">Belongs to the ATG12 family.</text>
</comment>
<dbReference type="PANTHER" id="PTHR13385">
    <property type="entry name" value="AUTOPHAGY PROTEIN 12"/>
    <property type="match status" value="1"/>
</dbReference>
<dbReference type="CDD" id="cd01612">
    <property type="entry name" value="Ubl_ATG12"/>
    <property type="match status" value="1"/>
</dbReference>
<dbReference type="GO" id="GO:0000422">
    <property type="term" value="P:autophagy of mitochondrion"/>
    <property type="evidence" value="ECO:0007669"/>
    <property type="project" value="TreeGrafter"/>
</dbReference>
<evidence type="ECO:0000256" key="5">
    <source>
        <dbReference type="SAM" id="MobiDB-lite"/>
    </source>
</evidence>
<accession>A0A7R8ZVZ1</accession>
<comment type="function">
    <text evidence="4">Ubiquitin-like protein involved in autophagic vesicle formation.</text>
</comment>
<dbReference type="GO" id="GO:0034727">
    <property type="term" value="P:piecemeal microautophagy of the nucleus"/>
    <property type="evidence" value="ECO:0007669"/>
    <property type="project" value="TreeGrafter"/>
</dbReference>
<dbReference type="GO" id="GO:0034045">
    <property type="term" value="C:phagophore assembly site membrane"/>
    <property type="evidence" value="ECO:0007669"/>
    <property type="project" value="TreeGrafter"/>
</dbReference>
<evidence type="ECO:0000256" key="3">
    <source>
        <dbReference type="ARBA" id="ARBA00023006"/>
    </source>
</evidence>
<feature type="region of interest" description="Disordered" evidence="5">
    <location>
        <begin position="1"/>
        <end position="35"/>
    </location>
</feature>
<dbReference type="GO" id="GO:0061723">
    <property type="term" value="P:glycophagy"/>
    <property type="evidence" value="ECO:0007669"/>
    <property type="project" value="TreeGrafter"/>
</dbReference>
<dbReference type="Pfam" id="PF04110">
    <property type="entry name" value="APG12"/>
    <property type="match status" value="1"/>
</dbReference>
<evidence type="ECO:0000256" key="2">
    <source>
        <dbReference type="ARBA" id="ARBA00022786"/>
    </source>
</evidence>
<evidence type="ECO:0000256" key="1">
    <source>
        <dbReference type="ARBA" id="ARBA00022499"/>
    </source>
</evidence>
<dbReference type="GO" id="GO:0019776">
    <property type="term" value="F:Atg8-family ligase activity"/>
    <property type="evidence" value="ECO:0007669"/>
    <property type="project" value="TreeGrafter"/>
</dbReference>